<comment type="function">
    <text evidence="7">May play the central regulatory role in sporulation. It may be an element of the effector pathway responsible for the activation of sporulation genes in response to nutritional stress. Spo0A may act in concert with spo0H (a sigma factor) to control the expression of some genes that are critical to the sporulation process.</text>
</comment>
<dbReference type="PANTHER" id="PTHR48111">
    <property type="entry name" value="REGULATOR OF RPOS"/>
    <property type="match status" value="1"/>
</dbReference>
<evidence type="ECO:0000313" key="10">
    <source>
        <dbReference type="EMBL" id="SHE87693.1"/>
    </source>
</evidence>
<keyword evidence="4" id="KW-0805">Transcription regulation</keyword>
<evidence type="ECO:0000256" key="8">
    <source>
        <dbReference type="PROSITE-ProRule" id="PRU00169"/>
    </source>
</evidence>
<dbReference type="PROSITE" id="PS50110">
    <property type="entry name" value="RESPONSE_REGULATORY"/>
    <property type="match status" value="1"/>
</dbReference>
<dbReference type="Proteomes" id="UP000184196">
    <property type="component" value="Unassembled WGS sequence"/>
</dbReference>
<evidence type="ECO:0000313" key="11">
    <source>
        <dbReference type="Proteomes" id="UP000184196"/>
    </source>
</evidence>
<evidence type="ECO:0000259" key="9">
    <source>
        <dbReference type="PROSITE" id="PS50110"/>
    </source>
</evidence>
<proteinExistence type="predicted"/>
<dbReference type="GO" id="GO:0005829">
    <property type="term" value="C:cytosol"/>
    <property type="evidence" value="ECO:0007669"/>
    <property type="project" value="TreeGrafter"/>
</dbReference>
<dbReference type="EMBL" id="FQUW01000010">
    <property type="protein sequence ID" value="SHE87693.1"/>
    <property type="molecule type" value="Genomic_DNA"/>
</dbReference>
<keyword evidence="3" id="KW-0902">Two-component regulatory system</keyword>
<dbReference type="InterPro" id="IPR039420">
    <property type="entry name" value="WalR-like"/>
</dbReference>
<dbReference type="SUPFAM" id="SSF52172">
    <property type="entry name" value="CheY-like"/>
    <property type="match status" value="1"/>
</dbReference>
<dbReference type="CDD" id="cd00156">
    <property type="entry name" value="REC"/>
    <property type="match status" value="1"/>
</dbReference>
<evidence type="ECO:0000256" key="6">
    <source>
        <dbReference type="ARBA" id="ARBA00023163"/>
    </source>
</evidence>
<feature type="domain" description="Response regulatory" evidence="9">
    <location>
        <begin position="3"/>
        <end position="117"/>
    </location>
</feature>
<dbReference type="SMART" id="SM00448">
    <property type="entry name" value="REC"/>
    <property type="match status" value="1"/>
</dbReference>
<reference evidence="11" key="1">
    <citation type="submission" date="2016-11" db="EMBL/GenBank/DDBJ databases">
        <authorList>
            <person name="Varghese N."/>
            <person name="Submissions S."/>
        </authorList>
    </citation>
    <scope>NUCLEOTIDE SEQUENCE [LARGE SCALE GENOMIC DNA]</scope>
    <source>
        <strain evidence="11">DSM 11792</strain>
    </source>
</reference>
<dbReference type="OrthoDB" id="9808843at2"/>
<evidence type="ECO:0000256" key="5">
    <source>
        <dbReference type="ARBA" id="ARBA00023125"/>
    </source>
</evidence>
<dbReference type="Gene3D" id="3.40.50.2300">
    <property type="match status" value="1"/>
</dbReference>
<keyword evidence="2 8" id="KW-0597">Phosphoprotein</keyword>
<protein>
    <recommendedName>
        <fullName evidence="1">Stage 0 sporulation protein A homolog</fullName>
    </recommendedName>
</protein>
<evidence type="ECO:0000256" key="4">
    <source>
        <dbReference type="ARBA" id="ARBA00023015"/>
    </source>
</evidence>
<accession>A0A1M4X2Z9</accession>
<sequence length="121" mass="13263">MARVLVIDDEKGMCWALRKALEDEGHEVITAYSGPEGLSLLAREEVDLVLLDIRMPGMSGLEVLGHIRKEDKELPVIIMTALSSLPTALEALQRGASGYVTKPFQLNNLKETINKALSVYG</sequence>
<evidence type="ECO:0000256" key="3">
    <source>
        <dbReference type="ARBA" id="ARBA00023012"/>
    </source>
</evidence>
<dbReference type="AlphaFoldDB" id="A0A1M4X2Z9"/>
<dbReference type="FunFam" id="3.40.50.2300:FF:000018">
    <property type="entry name" value="DNA-binding transcriptional regulator NtrC"/>
    <property type="match status" value="1"/>
</dbReference>
<dbReference type="GO" id="GO:0000976">
    <property type="term" value="F:transcription cis-regulatory region binding"/>
    <property type="evidence" value="ECO:0007669"/>
    <property type="project" value="TreeGrafter"/>
</dbReference>
<dbReference type="GO" id="GO:0006355">
    <property type="term" value="P:regulation of DNA-templated transcription"/>
    <property type="evidence" value="ECO:0007669"/>
    <property type="project" value="TreeGrafter"/>
</dbReference>
<feature type="modified residue" description="4-aspartylphosphate" evidence="8">
    <location>
        <position position="52"/>
    </location>
</feature>
<dbReference type="PANTHER" id="PTHR48111:SF1">
    <property type="entry name" value="TWO-COMPONENT RESPONSE REGULATOR ORR33"/>
    <property type="match status" value="1"/>
</dbReference>
<dbReference type="InterPro" id="IPR001789">
    <property type="entry name" value="Sig_transdc_resp-reg_receiver"/>
</dbReference>
<dbReference type="GO" id="GO:0032993">
    <property type="term" value="C:protein-DNA complex"/>
    <property type="evidence" value="ECO:0007669"/>
    <property type="project" value="TreeGrafter"/>
</dbReference>
<gene>
    <name evidence="10" type="ORF">SAMN02745218_00969</name>
</gene>
<evidence type="ECO:0000256" key="7">
    <source>
        <dbReference type="ARBA" id="ARBA00024867"/>
    </source>
</evidence>
<name>A0A1M4X2Z9_9FIRM</name>
<evidence type="ECO:0000256" key="1">
    <source>
        <dbReference type="ARBA" id="ARBA00018672"/>
    </source>
</evidence>
<keyword evidence="11" id="KW-1185">Reference proteome</keyword>
<keyword evidence="5" id="KW-0238">DNA-binding</keyword>
<organism evidence="10 11">
    <name type="scientific">Desulfofundulus australicus DSM 11792</name>
    <dbReference type="NCBI Taxonomy" id="1121425"/>
    <lineage>
        <taxon>Bacteria</taxon>
        <taxon>Bacillati</taxon>
        <taxon>Bacillota</taxon>
        <taxon>Clostridia</taxon>
        <taxon>Eubacteriales</taxon>
        <taxon>Peptococcaceae</taxon>
        <taxon>Desulfofundulus</taxon>
    </lineage>
</organism>
<dbReference type="GO" id="GO:0000156">
    <property type="term" value="F:phosphorelay response regulator activity"/>
    <property type="evidence" value="ECO:0007669"/>
    <property type="project" value="TreeGrafter"/>
</dbReference>
<dbReference type="Pfam" id="PF00072">
    <property type="entry name" value="Response_reg"/>
    <property type="match status" value="1"/>
</dbReference>
<keyword evidence="6" id="KW-0804">Transcription</keyword>
<dbReference type="InterPro" id="IPR011006">
    <property type="entry name" value="CheY-like_superfamily"/>
</dbReference>
<dbReference type="RefSeq" id="WP_073163609.1">
    <property type="nucleotide sequence ID" value="NZ_FQUW01000010.1"/>
</dbReference>
<evidence type="ECO:0000256" key="2">
    <source>
        <dbReference type="ARBA" id="ARBA00022553"/>
    </source>
</evidence>